<dbReference type="AlphaFoldDB" id="A0A7W7RAV0"/>
<dbReference type="InterPro" id="IPR003779">
    <property type="entry name" value="CMD-like"/>
</dbReference>
<dbReference type="Gene3D" id="1.20.1290.10">
    <property type="entry name" value="AhpD-like"/>
    <property type="match status" value="1"/>
</dbReference>
<sequence length="208" mass="22051">MTGATQPSTGDRDWGGRLPLASRAPLTEDQLAAQRRIRAEVVPWAREAGAAAATAEGDLIGPFNAFVHRPVTGMAFLAWVLADQAQSSLAAPLREIITLTVGAVWNCEYEIYVHTAMARHTGVAEPVIEAVLAGRSSVDFSSAEAAVHRFTDELARTRSVCDDTYRLAVEAVGQTGVLDMVNLIGAYLATSALLNAFRVPAPPPAEPG</sequence>
<dbReference type="PANTHER" id="PTHR34846">
    <property type="entry name" value="4-CARBOXYMUCONOLACTONE DECARBOXYLASE FAMILY PROTEIN (AFU_ORTHOLOGUE AFUA_6G11590)"/>
    <property type="match status" value="1"/>
</dbReference>
<accession>A0A7W7RAV0</accession>
<feature type="domain" description="Carboxymuconolactone decarboxylase-like" evidence="1">
    <location>
        <begin position="82"/>
        <end position="152"/>
    </location>
</feature>
<protein>
    <submittedName>
        <fullName evidence="2">4-carboxymuconolactone decarboxylase</fullName>
        <ecNumber evidence="2">4.1.1.44</ecNumber>
    </submittedName>
</protein>
<comment type="caution">
    <text evidence="2">The sequence shown here is derived from an EMBL/GenBank/DDBJ whole genome shotgun (WGS) entry which is preliminary data.</text>
</comment>
<dbReference type="GO" id="GO:0047575">
    <property type="term" value="F:4-carboxymuconolactone decarboxylase activity"/>
    <property type="evidence" value="ECO:0007669"/>
    <property type="project" value="UniProtKB-EC"/>
</dbReference>
<gene>
    <name evidence="2" type="ORF">FHR34_007719</name>
</gene>
<keyword evidence="2" id="KW-0456">Lyase</keyword>
<reference evidence="2 3" key="1">
    <citation type="submission" date="2020-08" db="EMBL/GenBank/DDBJ databases">
        <title>Sequencing the genomes of 1000 actinobacteria strains.</title>
        <authorList>
            <person name="Klenk H.-P."/>
        </authorList>
    </citation>
    <scope>NUCLEOTIDE SEQUENCE [LARGE SCALE GENOMIC DNA]</scope>
    <source>
        <strain evidence="2 3">DSM 41654</strain>
    </source>
</reference>
<dbReference type="SUPFAM" id="SSF69118">
    <property type="entry name" value="AhpD-like"/>
    <property type="match status" value="1"/>
</dbReference>
<evidence type="ECO:0000313" key="2">
    <source>
        <dbReference type="EMBL" id="MBB4928622.1"/>
    </source>
</evidence>
<name>A0A7W7RAV0_KITKI</name>
<keyword evidence="3" id="KW-1185">Reference proteome</keyword>
<dbReference type="GO" id="GO:0051920">
    <property type="term" value="F:peroxiredoxin activity"/>
    <property type="evidence" value="ECO:0007669"/>
    <property type="project" value="InterPro"/>
</dbReference>
<evidence type="ECO:0000313" key="3">
    <source>
        <dbReference type="Proteomes" id="UP000540506"/>
    </source>
</evidence>
<dbReference type="InterPro" id="IPR029032">
    <property type="entry name" value="AhpD-like"/>
</dbReference>
<evidence type="ECO:0000259" key="1">
    <source>
        <dbReference type="Pfam" id="PF02627"/>
    </source>
</evidence>
<organism evidence="2 3">
    <name type="scientific">Kitasatospora kifunensis</name>
    <name type="common">Streptomyces kifunensis</name>
    <dbReference type="NCBI Taxonomy" id="58351"/>
    <lineage>
        <taxon>Bacteria</taxon>
        <taxon>Bacillati</taxon>
        <taxon>Actinomycetota</taxon>
        <taxon>Actinomycetes</taxon>
        <taxon>Kitasatosporales</taxon>
        <taxon>Streptomycetaceae</taxon>
        <taxon>Kitasatospora</taxon>
    </lineage>
</organism>
<proteinExistence type="predicted"/>
<dbReference type="Pfam" id="PF02627">
    <property type="entry name" value="CMD"/>
    <property type="match status" value="1"/>
</dbReference>
<dbReference type="EMBL" id="JACHJV010000003">
    <property type="protein sequence ID" value="MBB4928622.1"/>
    <property type="molecule type" value="Genomic_DNA"/>
</dbReference>
<dbReference type="RefSeq" id="WP_184946112.1">
    <property type="nucleotide sequence ID" value="NZ_JACHJV010000003.1"/>
</dbReference>
<dbReference type="Proteomes" id="UP000540506">
    <property type="component" value="Unassembled WGS sequence"/>
</dbReference>
<dbReference type="PANTHER" id="PTHR34846:SF11">
    <property type="entry name" value="4-CARBOXYMUCONOLACTONE DECARBOXYLASE FAMILY PROTEIN (AFU_ORTHOLOGUE AFUA_6G11590)"/>
    <property type="match status" value="1"/>
</dbReference>
<dbReference type="EC" id="4.1.1.44" evidence="2"/>